<keyword evidence="2" id="KW-1003">Cell membrane</keyword>
<feature type="transmembrane region" description="Helical" evidence="6">
    <location>
        <begin position="141"/>
        <end position="161"/>
    </location>
</feature>
<dbReference type="AlphaFoldDB" id="A0A2A4B1Q8"/>
<comment type="caution">
    <text evidence="7">The sequence shown here is derived from an EMBL/GenBank/DDBJ whole genome shotgun (WGS) entry which is preliminary data.</text>
</comment>
<dbReference type="Proteomes" id="UP000218366">
    <property type="component" value="Unassembled WGS sequence"/>
</dbReference>
<feature type="transmembrane region" description="Helical" evidence="6">
    <location>
        <begin position="36"/>
        <end position="58"/>
    </location>
</feature>
<proteinExistence type="predicted"/>
<evidence type="ECO:0000256" key="4">
    <source>
        <dbReference type="ARBA" id="ARBA00022989"/>
    </source>
</evidence>
<feature type="transmembrane region" description="Helical" evidence="6">
    <location>
        <begin position="79"/>
        <end position="101"/>
    </location>
</feature>
<accession>A0A2A4B1Q8</accession>
<evidence type="ECO:0000256" key="6">
    <source>
        <dbReference type="SAM" id="Phobius"/>
    </source>
</evidence>
<evidence type="ECO:0000256" key="1">
    <source>
        <dbReference type="ARBA" id="ARBA00004651"/>
    </source>
</evidence>
<dbReference type="EMBL" id="NWMW01000003">
    <property type="protein sequence ID" value="PCD01729.1"/>
    <property type="molecule type" value="Genomic_DNA"/>
</dbReference>
<dbReference type="GO" id="GO:0005886">
    <property type="term" value="C:plasma membrane"/>
    <property type="evidence" value="ECO:0007669"/>
    <property type="project" value="UniProtKB-SubCell"/>
</dbReference>
<evidence type="ECO:0000256" key="3">
    <source>
        <dbReference type="ARBA" id="ARBA00022692"/>
    </source>
</evidence>
<dbReference type="PANTHER" id="PTHR30250">
    <property type="entry name" value="PST FAMILY PREDICTED COLANIC ACID TRANSPORTER"/>
    <property type="match status" value="1"/>
</dbReference>
<comment type="subcellular location">
    <subcellularLocation>
        <location evidence="1">Cell membrane</location>
        <topology evidence="1">Multi-pass membrane protein</topology>
    </subcellularLocation>
</comment>
<keyword evidence="4 6" id="KW-1133">Transmembrane helix</keyword>
<feature type="transmembrane region" description="Helical" evidence="6">
    <location>
        <begin position="321"/>
        <end position="344"/>
    </location>
</feature>
<keyword evidence="5 6" id="KW-0472">Membrane</keyword>
<feature type="transmembrane region" description="Helical" evidence="6">
    <location>
        <begin position="12"/>
        <end position="30"/>
    </location>
</feature>
<reference evidence="7 8" key="1">
    <citation type="submission" date="2017-09" db="EMBL/GenBank/DDBJ databases">
        <title>Sphingomonas spermidinifaciens 9NM-10, whole genome shotgun sequence.</title>
        <authorList>
            <person name="Feng G."/>
            <person name="Zhu H."/>
        </authorList>
    </citation>
    <scope>NUCLEOTIDE SEQUENCE [LARGE SCALE GENOMIC DNA]</scope>
    <source>
        <strain evidence="7 8">9NM-10</strain>
    </source>
</reference>
<feature type="transmembrane region" description="Helical" evidence="6">
    <location>
        <begin position="167"/>
        <end position="187"/>
    </location>
</feature>
<organism evidence="7 8">
    <name type="scientific">Sphingomonas spermidinifaciens</name>
    <dbReference type="NCBI Taxonomy" id="1141889"/>
    <lineage>
        <taxon>Bacteria</taxon>
        <taxon>Pseudomonadati</taxon>
        <taxon>Pseudomonadota</taxon>
        <taxon>Alphaproteobacteria</taxon>
        <taxon>Sphingomonadales</taxon>
        <taxon>Sphingomonadaceae</taxon>
        <taxon>Sphingomonas</taxon>
    </lineage>
</organism>
<evidence type="ECO:0000256" key="5">
    <source>
        <dbReference type="ARBA" id="ARBA00023136"/>
    </source>
</evidence>
<feature type="transmembrane region" description="Helical" evidence="6">
    <location>
        <begin position="213"/>
        <end position="233"/>
    </location>
</feature>
<feature type="transmembrane region" description="Helical" evidence="6">
    <location>
        <begin position="107"/>
        <end position="129"/>
    </location>
</feature>
<evidence type="ECO:0000256" key="2">
    <source>
        <dbReference type="ARBA" id="ARBA00022475"/>
    </source>
</evidence>
<sequence length="420" mass="45619">MAGGGLNLMLRALTLGFRFGLSFYIVAFLGLEAAGIYGLAAGAVGVAPAAIGWGLNYFTAREVVGRTPDKVVALVKSRLFVTLVSLTLGSLGLAAFGLATGNFTDPIFLLILVLLWLETIALDLYLPLIGLELATQANVIVFVRSAVWVPVIIVLGIYVPALRTLEALFVAWIVCHLLSLVLMGFFLRRWPVMAELNAPIDRNWIAARLRQSWYIYFSDLGIVGLAFLDRYIVNWILGIGATGVYTFYWSIANALQTMMQTAVVQLALPRLLKSFREPTLDNWQRALRGEIVKTGILATSLAAAIFVAVEIVIRFDPGGRFPHYTGLLALMMIAAVARAGSDLLNTTITSTGRDRYYAITNVAGVAMTLGFGIFFISEFGLIGSGLSALVTATLLVIARAAYVRRVYRLEVAQRQAATAK</sequence>
<dbReference type="PANTHER" id="PTHR30250:SF11">
    <property type="entry name" value="O-ANTIGEN TRANSPORTER-RELATED"/>
    <property type="match status" value="1"/>
</dbReference>
<name>A0A2A4B1Q8_9SPHN</name>
<feature type="transmembrane region" description="Helical" evidence="6">
    <location>
        <begin position="382"/>
        <end position="402"/>
    </location>
</feature>
<feature type="transmembrane region" description="Helical" evidence="6">
    <location>
        <begin position="295"/>
        <end position="315"/>
    </location>
</feature>
<feature type="transmembrane region" description="Helical" evidence="6">
    <location>
        <begin position="356"/>
        <end position="376"/>
    </location>
</feature>
<keyword evidence="3 6" id="KW-0812">Transmembrane</keyword>
<keyword evidence="8" id="KW-1185">Reference proteome</keyword>
<evidence type="ECO:0000313" key="8">
    <source>
        <dbReference type="Proteomes" id="UP000218366"/>
    </source>
</evidence>
<gene>
    <name evidence="7" type="ORF">COC42_16590</name>
</gene>
<protein>
    <submittedName>
        <fullName evidence="7">Uncharacterized protein</fullName>
    </submittedName>
</protein>
<evidence type="ECO:0000313" key="7">
    <source>
        <dbReference type="EMBL" id="PCD01729.1"/>
    </source>
</evidence>
<dbReference type="InterPro" id="IPR050833">
    <property type="entry name" value="Poly_Biosynth_Transport"/>
</dbReference>